<keyword evidence="3" id="KW-0175">Coiled coil</keyword>
<dbReference type="SUPFAM" id="SSF55931">
    <property type="entry name" value="Glutamine synthetase/guanido kinase"/>
    <property type="match status" value="1"/>
</dbReference>
<dbReference type="Proteomes" id="UP001496674">
    <property type="component" value="Chromosome"/>
</dbReference>
<dbReference type="InterPro" id="IPR027303">
    <property type="entry name" value="Gln_synth_gly_rich_site"/>
</dbReference>
<comment type="similarity">
    <text evidence="1 2">Belongs to the glutamine synthetase family.</text>
</comment>
<evidence type="ECO:0000259" key="5">
    <source>
        <dbReference type="PROSITE" id="PS51987"/>
    </source>
</evidence>
<reference evidence="6 7" key="1">
    <citation type="submission" date="2023-04" db="EMBL/GenBank/DDBJ databases">
        <title>Draft genome sequence of acteroides sedimenti strain YN3PY1.</title>
        <authorList>
            <person name="Yoshida N."/>
        </authorList>
    </citation>
    <scope>NUCLEOTIDE SEQUENCE [LARGE SCALE GENOMIC DNA]</scope>
    <source>
        <strain evidence="6 7">YN3PY1</strain>
    </source>
</reference>
<dbReference type="Pfam" id="PF12437">
    <property type="entry name" value="GSIII_N"/>
    <property type="match status" value="1"/>
</dbReference>
<evidence type="ECO:0000259" key="4">
    <source>
        <dbReference type="PROSITE" id="PS51986"/>
    </source>
</evidence>
<dbReference type="InterPro" id="IPR052725">
    <property type="entry name" value="GS_Type-3"/>
</dbReference>
<gene>
    <name evidence="6" type="ORF">BSYN_03570</name>
</gene>
<evidence type="ECO:0000256" key="2">
    <source>
        <dbReference type="RuleBase" id="RU000384"/>
    </source>
</evidence>
<dbReference type="Gene3D" id="1.20.120.1560">
    <property type="match status" value="1"/>
</dbReference>
<proteinExistence type="inferred from homology"/>
<feature type="domain" description="GS catalytic" evidence="5">
    <location>
        <begin position="179"/>
        <end position="618"/>
    </location>
</feature>
<keyword evidence="7" id="KW-1185">Reference proteome</keyword>
<dbReference type="Pfam" id="PF00120">
    <property type="entry name" value="Gln-synt_C"/>
    <property type="match status" value="1"/>
</dbReference>
<dbReference type="InterPro" id="IPR008147">
    <property type="entry name" value="Gln_synt_N"/>
</dbReference>
<protein>
    <submittedName>
        <fullName evidence="6">Glutamine synthetase</fullName>
    </submittedName>
</protein>
<feature type="coiled-coil region" evidence="3">
    <location>
        <begin position="666"/>
        <end position="696"/>
    </location>
</feature>
<dbReference type="InterPro" id="IPR014746">
    <property type="entry name" value="Gln_synth/guanido_kin_cat_dom"/>
</dbReference>
<feature type="domain" description="GS beta-grasp" evidence="4">
    <location>
        <begin position="85"/>
        <end position="174"/>
    </location>
</feature>
<name>A0ABN6Z0E0_9BACE</name>
<dbReference type="PANTHER" id="PTHR42974:SF1">
    <property type="entry name" value="TYPE-3 GLUTAMINE SYNTHETASE"/>
    <property type="match status" value="1"/>
</dbReference>
<dbReference type="PROSITE" id="PS51986">
    <property type="entry name" value="GS_BETA_GRASP"/>
    <property type="match status" value="1"/>
</dbReference>
<organism evidence="6 7">
    <name type="scientific">Bacteroides sedimenti</name>
    <dbReference type="NCBI Taxonomy" id="2136147"/>
    <lineage>
        <taxon>Bacteria</taxon>
        <taxon>Pseudomonadati</taxon>
        <taxon>Bacteroidota</taxon>
        <taxon>Bacteroidia</taxon>
        <taxon>Bacteroidales</taxon>
        <taxon>Bacteroidaceae</taxon>
        <taxon>Bacteroides</taxon>
    </lineage>
</organism>
<dbReference type="SMART" id="SM01230">
    <property type="entry name" value="Gln-synt_C"/>
    <property type="match status" value="1"/>
</dbReference>
<accession>A0ABN6Z0E0</accession>
<dbReference type="Gene3D" id="3.30.590.10">
    <property type="entry name" value="Glutamine synthetase/guanido kinase, catalytic domain"/>
    <property type="match status" value="1"/>
</dbReference>
<dbReference type="PROSITE" id="PS51987">
    <property type="entry name" value="GS_CATALYTIC"/>
    <property type="match status" value="1"/>
</dbReference>
<sequence>MSKMRFFALQELANRKPIEISNPSNKLSDYYGSHVFDRKNMQEFLPKEAFKAVMNAIEKGTPISREMADLIANGMKSWAKSFNVTHYTHWFQPLTDGTAEKHDGFIEFGDDMDVIERFSGKLLIQQEPDASSFPNGGIRNTFEARGYTAWDVSSPAFIVDSTLCIPTIFISYTGEALDYKTPLLKALAAVDKAATEVCQLFDKNVTKVFANLGWEQEYFLVDSALFNARPDLCLTGRTLMGHSSAKDQQLEDHYFGSIPPRVTSFMKELELECHKLGIPAKTRHNEVAPNQFELAPIFENVNLANDHNQLVMDLMKRIAQKHNFNVLFHEKPFSGINGSGKHNNWSLCTDTGINLFAPGKNPKGNMLFITFIVNVLMMVYKNQDLLRASISSASNSHRLGANEAPPAILSIFLGKHLSNKLDEIVEQVEQAGNTKMTPEEKTILKLGIGRIPEILLDNTDRNRTSPFAFTGNRFEFRAAGSSSNCAAAMIAINAAMAHQLNEFKASVDKLMNEGVGRDEAIFRILKETIIASKSIRFEGDGYSDQWKEEAARRGLTNICHVPEALMKYGDKQAREVLIGEKIFNETELTSRIEVELEKYTMKVQIESRVLGDLAINHIVPIAITYQNRLLDNIRGMKEIFSAEEFNELSHDRKELIKEISHRVTEIKKLVKEMIEARKVANRIESQEEKAFSYEEKVRPFLELIRDHIDHLEMEVDDEIWPLPKYRELLFAK</sequence>
<dbReference type="EMBL" id="AP028055">
    <property type="protein sequence ID" value="BEG98092.1"/>
    <property type="molecule type" value="Genomic_DNA"/>
</dbReference>
<evidence type="ECO:0000313" key="6">
    <source>
        <dbReference type="EMBL" id="BEG98092.1"/>
    </source>
</evidence>
<dbReference type="InterPro" id="IPR040577">
    <property type="entry name" value="Gln-synt_C"/>
</dbReference>
<evidence type="ECO:0000256" key="3">
    <source>
        <dbReference type="SAM" id="Coils"/>
    </source>
</evidence>
<dbReference type="InterPro" id="IPR008146">
    <property type="entry name" value="Gln_synth_cat_dom"/>
</dbReference>
<evidence type="ECO:0000313" key="7">
    <source>
        <dbReference type="Proteomes" id="UP001496674"/>
    </source>
</evidence>
<dbReference type="Pfam" id="PF18318">
    <property type="entry name" value="Gln-synt_C-ter"/>
    <property type="match status" value="1"/>
</dbReference>
<dbReference type="RefSeq" id="WP_353332743.1">
    <property type="nucleotide sequence ID" value="NZ_AP028055.1"/>
</dbReference>
<evidence type="ECO:0000256" key="1">
    <source>
        <dbReference type="PROSITE-ProRule" id="PRU01330"/>
    </source>
</evidence>
<dbReference type="PROSITE" id="PS00181">
    <property type="entry name" value="GLNA_ATP"/>
    <property type="match status" value="1"/>
</dbReference>
<dbReference type="PANTHER" id="PTHR42974">
    <property type="entry name" value="GLUTAMINE SYNTHETASE"/>
    <property type="match status" value="1"/>
</dbReference>
<dbReference type="InterPro" id="IPR022147">
    <property type="entry name" value="GSIII_N"/>
</dbReference>